<dbReference type="Proteomes" id="UP000308600">
    <property type="component" value="Unassembled WGS sequence"/>
</dbReference>
<evidence type="ECO:0000313" key="1">
    <source>
        <dbReference type="EMBL" id="TFK60337.1"/>
    </source>
</evidence>
<gene>
    <name evidence="1" type="ORF">BDN72DRAFT_850591</name>
</gene>
<name>A0ACD3A695_9AGAR</name>
<dbReference type="EMBL" id="ML208790">
    <property type="protein sequence ID" value="TFK60337.1"/>
    <property type="molecule type" value="Genomic_DNA"/>
</dbReference>
<protein>
    <submittedName>
        <fullName evidence="1">Uncharacterized protein</fullName>
    </submittedName>
</protein>
<accession>A0ACD3A695</accession>
<evidence type="ECO:0000313" key="2">
    <source>
        <dbReference type="Proteomes" id="UP000308600"/>
    </source>
</evidence>
<reference evidence="1 2" key="1">
    <citation type="journal article" date="2019" name="Nat. Ecol. Evol.">
        <title>Megaphylogeny resolves global patterns of mushroom evolution.</title>
        <authorList>
            <person name="Varga T."/>
            <person name="Krizsan K."/>
            <person name="Foldi C."/>
            <person name="Dima B."/>
            <person name="Sanchez-Garcia M."/>
            <person name="Sanchez-Ramirez S."/>
            <person name="Szollosi G.J."/>
            <person name="Szarkandi J.G."/>
            <person name="Papp V."/>
            <person name="Albert L."/>
            <person name="Andreopoulos W."/>
            <person name="Angelini C."/>
            <person name="Antonin V."/>
            <person name="Barry K.W."/>
            <person name="Bougher N.L."/>
            <person name="Buchanan P."/>
            <person name="Buyck B."/>
            <person name="Bense V."/>
            <person name="Catcheside P."/>
            <person name="Chovatia M."/>
            <person name="Cooper J."/>
            <person name="Damon W."/>
            <person name="Desjardin D."/>
            <person name="Finy P."/>
            <person name="Geml J."/>
            <person name="Haridas S."/>
            <person name="Hughes K."/>
            <person name="Justo A."/>
            <person name="Karasinski D."/>
            <person name="Kautmanova I."/>
            <person name="Kiss B."/>
            <person name="Kocsube S."/>
            <person name="Kotiranta H."/>
            <person name="LaButti K.M."/>
            <person name="Lechner B.E."/>
            <person name="Liimatainen K."/>
            <person name="Lipzen A."/>
            <person name="Lukacs Z."/>
            <person name="Mihaltcheva S."/>
            <person name="Morgado L.N."/>
            <person name="Niskanen T."/>
            <person name="Noordeloos M.E."/>
            <person name="Ohm R.A."/>
            <person name="Ortiz-Santana B."/>
            <person name="Ovrebo C."/>
            <person name="Racz N."/>
            <person name="Riley R."/>
            <person name="Savchenko A."/>
            <person name="Shiryaev A."/>
            <person name="Soop K."/>
            <person name="Spirin V."/>
            <person name="Szebenyi C."/>
            <person name="Tomsovsky M."/>
            <person name="Tulloss R.E."/>
            <person name="Uehling J."/>
            <person name="Grigoriev I.V."/>
            <person name="Vagvolgyi C."/>
            <person name="Papp T."/>
            <person name="Martin F.M."/>
            <person name="Miettinen O."/>
            <person name="Hibbett D.S."/>
            <person name="Nagy L.G."/>
        </authorList>
    </citation>
    <scope>NUCLEOTIDE SEQUENCE [LARGE SCALE GENOMIC DNA]</scope>
    <source>
        <strain evidence="1 2">NL-1719</strain>
    </source>
</reference>
<sequence length="554" mass="60700">RVKVGLAEDSPHQNAKVEDEIWSTDEICGRATHCWKVKIILDNKPVDGVIKDIWISESRVKEWEFLQKIEEHNLKGVVQTLSYETLGTALSHESIKGIFYPGLEAMTSLLLHDRTWCRFLFKAYGLPLEHAKTPKQLLEAFLDAVLGHWGLWQIGILHRDASENNVLMGVDDTKGKTEGNTEGNTKDSAKGNRGILIDLDMAIWTNREESSKTDKRTGTRMFQSMKILDGANIPHNHLDDLESFFYILLLLVLKRKGPAGPLNEQCPAFLEEWSNPKASTSYAYKYNALSRFKVKVLDNIPEGWAQPIKTLLNNLRDFVWKHATAEAPPPPPGAKTVAALNPNADEHYKEFVGHVKGALKALSPSEDESDTDDAAPDTTENPSGSVLSGPASPSPLSGAAAAPQTPVRFPQGGAPAISTPLPLSRRKATSAQSPLSISTVFPSIPTFNHIRGTKRSNDNNPQTPAKRSKLSGISGVSPTRSPGNGPPSPRKDFTPSPVDNTATDDADAESFFQDPASPGPGPLFGRQREHSAQASSKRKRNSLTRQKSLDKNHS</sequence>
<keyword evidence="2" id="KW-1185">Reference proteome</keyword>
<feature type="non-terminal residue" evidence="1">
    <location>
        <position position="1"/>
    </location>
</feature>
<organism evidence="1 2">
    <name type="scientific">Pluteus cervinus</name>
    <dbReference type="NCBI Taxonomy" id="181527"/>
    <lineage>
        <taxon>Eukaryota</taxon>
        <taxon>Fungi</taxon>
        <taxon>Dikarya</taxon>
        <taxon>Basidiomycota</taxon>
        <taxon>Agaricomycotina</taxon>
        <taxon>Agaricomycetes</taxon>
        <taxon>Agaricomycetidae</taxon>
        <taxon>Agaricales</taxon>
        <taxon>Pluteineae</taxon>
        <taxon>Pluteaceae</taxon>
        <taxon>Pluteus</taxon>
    </lineage>
</organism>
<proteinExistence type="predicted"/>